<dbReference type="Pfam" id="PF01820">
    <property type="entry name" value="Dala_Dala_lig_N"/>
    <property type="match status" value="1"/>
</dbReference>
<evidence type="ECO:0000256" key="4">
    <source>
        <dbReference type="ARBA" id="ARBA00022598"/>
    </source>
</evidence>
<dbReference type="Proteomes" id="UP000823921">
    <property type="component" value="Unassembled WGS sequence"/>
</dbReference>
<dbReference type="Gene3D" id="3.30.470.20">
    <property type="entry name" value="ATP-grasp fold, B domain"/>
    <property type="match status" value="1"/>
</dbReference>
<evidence type="ECO:0000256" key="10">
    <source>
        <dbReference type="HAMAP-Rule" id="MF_00047"/>
    </source>
</evidence>
<dbReference type="SUPFAM" id="SSF56059">
    <property type="entry name" value="Glutathione synthetase ATP-binding domain-like"/>
    <property type="match status" value="1"/>
</dbReference>
<dbReference type="PANTHER" id="PTHR23132">
    <property type="entry name" value="D-ALANINE--D-ALANINE LIGASE"/>
    <property type="match status" value="1"/>
</dbReference>
<dbReference type="GO" id="GO:0005524">
    <property type="term" value="F:ATP binding"/>
    <property type="evidence" value="ECO:0007669"/>
    <property type="project" value="UniProtKB-UniRule"/>
</dbReference>
<keyword evidence="8 10" id="KW-0573">Peptidoglycan synthesis</keyword>
<feature type="domain" description="ATP-grasp" evidence="14">
    <location>
        <begin position="143"/>
        <end position="339"/>
    </location>
</feature>
<keyword evidence="7 10" id="KW-0133">Cell shape</keyword>
<dbReference type="EMBL" id="DWXO01000056">
    <property type="protein sequence ID" value="HJB80456.1"/>
    <property type="molecule type" value="Genomic_DNA"/>
</dbReference>
<keyword evidence="6 13" id="KW-0067">ATP-binding</keyword>
<evidence type="ECO:0000256" key="7">
    <source>
        <dbReference type="ARBA" id="ARBA00022960"/>
    </source>
</evidence>
<dbReference type="InterPro" id="IPR000291">
    <property type="entry name" value="D-Ala_lig_Van_CS"/>
</dbReference>
<keyword evidence="5 13" id="KW-0547">Nucleotide-binding</keyword>
<dbReference type="PROSITE" id="PS00843">
    <property type="entry name" value="DALA_DALA_LIGASE_1"/>
    <property type="match status" value="1"/>
</dbReference>
<sequence length="349" mass="37325">MKIVVLAGGLSPERNVSLSTGTMVTEALRALGHRAGLIDMFFGLEGGRADESFFDAPVPESFKKISREAPDLAQIRASRPGDSKSVFGPGVLELCAMADLVFLALHGTCGEDGKVQAAFDLMGIPYTGAGYLSSAIAMDKDLTKRMVADVVNTPGWKTVEYKAEDIEGLVKTARLPLVVKPVASGSSIGVSIAYTADELRKALTDGLSLGGRTVLEEYVKGREIQVGILDGKALPSIEIIPKEGFYDYANKYQPGAALEVCPSEIPADCEEKLRAAALRVYETLGLSVYSRADFIVTSDGQPWFLEINTLPGMTPTSLLPQEAAAVGIDYNSLCQRIVEASLEARKQGR</sequence>
<evidence type="ECO:0000256" key="2">
    <source>
        <dbReference type="ARBA" id="ARBA00010871"/>
    </source>
</evidence>
<keyword evidence="4 10" id="KW-0436">Ligase</keyword>
<dbReference type="InterPro" id="IPR005905">
    <property type="entry name" value="D_ala_D_ala"/>
</dbReference>
<dbReference type="Gene3D" id="3.30.1490.20">
    <property type="entry name" value="ATP-grasp fold, A domain"/>
    <property type="match status" value="1"/>
</dbReference>
<keyword evidence="12" id="KW-0479">Metal-binding</keyword>
<comment type="cofactor">
    <cofactor evidence="12">
        <name>Mg(2+)</name>
        <dbReference type="ChEBI" id="CHEBI:18420"/>
    </cofactor>
    <cofactor evidence="12">
        <name>Mn(2+)</name>
        <dbReference type="ChEBI" id="CHEBI:29035"/>
    </cofactor>
    <text evidence="12">Binds 2 magnesium or manganese ions per subunit.</text>
</comment>
<comment type="caution">
    <text evidence="15">The sequence shown here is derived from an EMBL/GenBank/DDBJ whole genome shotgun (WGS) entry which is preliminary data.</text>
</comment>
<dbReference type="NCBIfam" id="TIGR01205">
    <property type="entry name" value="D_ala_D_alaTIGR"/>
    <property type="match status" value="1"/>
</dbReference>
<feature type="active site" evidence="11">
    <location>
        <position position="317"/>
    </location>
</feature>
<dbReference type="PROSITE" id="PS00844">
    <property type="entry name" value="DALA_DALA_LIGASE_2"/>
    <property type="match status" value="1"/>
</dbReference>
<comment type="subcellular location">
    <subcellularLocation>
        <location evidence="1 10">Cytoplasm</location>
    </subcellularLocation>
</comment>
<evidence type="ECO:0000256" key="12">
    <source>
        <dbReference type="PIRSR" id="PIRSR039102-3"/>
    </source>
</evidence>
<dbReference type="GO" id="GO:0005737">
    <property type="term" value="C:cytoplasm"/>
    <property type="evidence" value="ECO:0007669"/>
    <property type="project" value="UniProtKB-SubCell"/>
</dbReference>
<protein>
    <recommendedName>
        <fullName evidence="10">D-alanine--D-alanine ligase</fullName>
        <ecNumber evidence="10">6.3.2.4</ecNumber>
    </recommendedName>
    <alternativeName>
        <fullName evidence="10">D-Ala-D-Ala ligase</fullName>
    </alternativeName>
    <alternativeName>
        <fullName evidence="10">D-alanylalanine synthetase</fullName>
    </alternativeName>
</protein>
<feature type="binding site" evidence="12">
    <location>
        <position position="308"/>
    </location>
    <ligand>
        <name>Mg(2+)</name>
        <dbReference type="ChEBI" id="CHEBI:18420"/>
        <label>2</label>
    </ligand>
</feature>
<keyword evidence="3 10" id="KW-0963">Cytoplasm</keyword>
<dbReference type="Pfam" id="PF07478">
    <property type="entry name" value="Dala_Dala_lig_C"/>
    <property type="match status" value="1"/>
</dbReference>
<dbReference type="PROSITE" id="PS50975">
    <property type="entry name" value="ATP_GRASP"/>
    <property type="match status" value="1"/>
</dbReference>
<name>A0A9D2ML61_9FIRM</name>
<dbReference type="InterPro" id="IPR016185">
    <property type="entry name" value="PreATP-grasp_dom_sf"/>
</dbReference>
<keyword evidence="9 10" id="KW-0961">Cell wall biogenesis/degradation</keyword>
<evidence type="ECO:0000313" key="15">
    <source>
        <dbReference type="EMBL" id="HJB80456.1"/>
    </source>
</evidence>
<evidence type="ECO:0000256" key="3">
    <source>
        <dbReference type="ARBA" id="ARBA00022490"/>
    </source>
</evidence>
<evidence type="ECO:0000256" key="8">
    <source>
        <dbReference type="ARBA" id="ARBA00022984"/>
    </source>
</evidence>
<dbReference type="HAMAP" id="MF_00047">
    <property type="entry name" value="Dala_Dala_lig"/>
    <property type="match status" value="1"/>
</dbReference>
<feature type="active site" evidence="11">
    <location>
        <position position="13"/>
    </location>
</feature>
<comment type="catalytic activity">
    <reaction evidence="10">
        <text>2 D-alanine + ATP = D-alanyl-D-alanine + ADP + phosphate + H(+)</text>
        <dbReference type="Rhea" id="RHEA:11224"/>
        <dbReference type="ChEBI" id="CHEBI:15378"/>
        <dbReference type="ChEBI" id="CHEBI:30616"/>
        <dbReference type="ChEBI" id="CHEBI:43474"/>
        <dbReference type="ChEBI" id="CHEBI:57416"/>
        <dbReference type="ChEBI" id="CHEBI:57822"/>
        <dbReference type="ChEBI" id="CHEBI:456216"/>
        <dbReference type="EC" id="6.3.2.4"/>
    </reaction>
</comment>
<dbReference type="InterPro" id="IPR013815">
    <property type="entry name" value="ATP_grasp_subdomain_1"/>
</dbReference>
<evidence type="ECO:0000256" key="5">
    <source>
        <dbReference type="ARBA" id="ARBA00022741"/>
    </source>
</evidence>
<comment type="function">
    <text evidence="10">Cell wall formation.</text>
</comment>
<keyword evidence="12" id="KW-0460">Magnesium</keyword>
<dbReference type="Gene3D" id="3.40.50.20">
    <property type="match status" value="1"/>
</dbReference>
<dbReference type="EC" id="6.3.2.4" evidence="10"/>
<dbReference type="PANTHER" id="PTHR23132:SF23">
    <property type="entry name" value="D-ALANINE--D-ALANINE LIGASE B"/>
    <property type="match status" value="1"/>
</dbReference>
<dbReference type="GO" id="GO:0008716">
    <property type="term" value="F:D-alanine-D-alanine ligase activity"/>
    <property type="evidence" value="ECO:0007669"/>
    <property type="project" value="UniProtKB-UniRule"/>
</dbReference>
<dbReference type="AlphaFoldDB" id="A0A9D2ML61"/>
<dbReference type="InterPro" id="IPR011095">
    <property type="entry name" value="Dala_Dala_lig_C"/>
</dbReference>
<dbReference type="GO" id="GO:0008360">
    <property type="term" value="P:regulation of cell shape"/>
    <property type="evidence" value="ECO:0007669"/>
    <property type="project" value="UniProtKB-KW"/>
</dbReference>
<organism evidence="15 16">
    <name type="scientific">Candidatus Flavonifractor intestinigallinarum</name>
    <dbReference type="NCBI Taxonomy" id="2838586"/>
    <lineage>
        <taxon>Bacteria</taxon>
        <taxon>Bacillati</taxon>
        <taxon>Bacillota</taxon>
        <taxon>Clostridia</taxon>
        <taxon>Eubacteriales</taxon>
        <taxon>Oscillospiraceae</taxon>
        <taxon>Flavonifractor</taxon>
    </lineage>
</organism>
<dbReference type="SUPFAM" id="SSF52440">
    <property type="entry name" value="PreATP-grasp domain"/>
    <property type="match status" value="1"/>
</dbReference>
<evidence type="ECO:0000256" key="1">
    <source>
        <dbReference type="ARBA" id="ARBA00004496"/>
    </source>
</evidence>
<dbReference type="GO" id="GO:0046872">
    <property type="term" value="F:metal ion binding"/>
    <property type="evidence" value="ECO:0007669"/>
    <property type="project" value="UniProtKB-KW"/>
</dbReference>
<evidence type="ECO:0000256" key="11">
    <source>
        <dbReference type="PIRSR" id="PIRSR039102-1"/>
    </source>
</evidence>
<reference evidence="15" key="2">
    <citation type="submission" date="2021-04" db="EMBL/GenBank/DDBJ databases">
        <authorList>
            <person name="Gilroy R."/>
        </authorList>
    </citation>
    <scope>NUCLEOTIDE SEQUENCE</scope>
    <source>
        <strain evidence="15">CHK192-8294</strain>
    </source>
</reference>
<evidence type="ECO:0000256" key="9">
    <source>
        <dbReference type="ARBA" id="ARBA00023316"/>
    </source>
</evidence>
<evidence type="ECO:0000256" key="13">
    <source>
        <dbReference type="PROSITE-ProRule" id="PRU00409"/>
    </source>
</evidence>
<comment type="pathway">
    <text evidence="10">Cell wall biogenesis; peptidoglycan biosynthesis.</text>
</comment>
<gene>
    <name evidence="10" type="primary">ddl</name>
    <name evidence="15" type="ORF">H9712_05685</name>
</gene>
<feature type="binding site" evidence="12">
    <location>
        <position position="293"/>
    </location>
    <ligand>
        <name>Mg(2+)</name>
        <dbReference type="ChEBI" id="CHEBI:18420"/>
        <label>1</label>
    </ligand>
</feature>
<evidence type="ECO:0000313" key="16">
    <source>
        <dbReference type="Proteomes" id="UP000823921"/>
    </source>
</evidence>
<feature type="active site" evidence="11">
    <location>
        <position position="186"/>
    </location>
</feature>
<feature type="binding site" evidence="12">
    <location>
        <position position="306"/>
    </location>
    <ligand>
        <name>Mg(2+)</name>
        <dbReference type="ChEBI" id="CHEBI:18420"/>
        <label>1</label>
    </ligand>
</feature>
<dbReference type="InterPro" id="IPR011127">
    <property type="entry name" value="Dala_Dala_lig_N"/>
</dbReference>
<evidence type="ECO:0000256" key="6">
    <source>
        <dbReference type="ARBA" id="ARBA00022840"/>
    </source>
</evidence>
<comment type="similarity">
    <text evidence="2 10">Belongs to the D-alanine--D-alanine ligase family.</text>
</comment>
<evidence type="ECO:0000259" key="14">
    <source>
        <dbReference type="PROSITE" id="PS50975"/>
    </source>
</evidence>
<accession>A0A9D2ML61</accession>
<proteinExistence type="inferred from homology"/>
<dbReference type="PIRSF" id="PIRSF039102">
    <property type="entry name" value="Ddl/VanB"/>
    <property type="match status" value="1"/>
</dbReference>
<dbReference type="InterPro" id="IPR011761">
    <property type="entry name" value="ATP-grasp"/>
</dbReference>
<dbReference type="GO" id="GO:0071555">
    <property type="term" value="P:cell wall organization"/>
    <property type="evidence" value="ECO:0007669"/>
    <property type="project" value="UniProtKB-KW"/>
</dbReference>
<feature type="binding site" evidence="12">
    <location>
        <position position="306"/>
    </location>
    <ligand>
        <name>Mg(2+)</name>
        <dbReference type="ChEBI" id="CHEBI:18420"/>
        <label>2</label>
    </ligand>
</feature>
<dbReference type="GO" id="GO:0009252">
    <property type="term" value="P:peptidoglycan biosynthetic process"/>
    <property type="evidence" value="ECO:0007669"/>
    <property type="project" value="UniProtKB-UniRule"/>
</dbReference>
<dbReference type="NCBIfam" id="NF002378">
    <property type="entry name" value="PRK01372.1"/>
    <property type="match status" value="1"/>
</dbReference>
<keyword evidence="12" id="KW-0464">Manganese</keyword>
<reference evidence="15" key="1">
    <citation type="journal article" date="2021" name="PeerJ">
        <title>Extensive microbial diversity within the chicken gut microbiome revealed by metagenomics and culture.</title>
        <authorList>
            <person name="Gilroy R."/>
            <person name="Ravi A."/>
            <person name="Getino M."/>
            <person name="Pursley I."/>
            <person name="Horton D.L."/>
            <person name="Alikhan N.F."/>
            <person name="Baker D."/>
            <person name="Gharbi K."/>
            <person name="Hall N."/>
            <person name="Watson M."/>
            <person name="Adriaenssens E.M."/>
            <person name="Foster-Nyarko E."/>
            <person name="Jarju S."/>
            <person name="Secka A."/>
            <person name="Antonio M."/>
            <person name="Oren A."/>
            <person name="Chaudhuri R.R."/>
            <person name="La Ragione R."/>
            <person name="Hildebrand F."/>
            <person name="Pallen M.J."/>
        </authorList>
    </citation>
    <scope>NUCLEOTIDE SEQUENCE</scope>
    <source>
        <strain evidence="15">CHK192-8294</strain>
    </source>
</reference>